<dbReference type="Proteomes" id="UP001597282">
    <property type="component" value="Unassembled WGS sequence"/>
</dbReference>
<dbReference type="PANTHER" id="PTHR30121">
    <property type="entry name" value="UNCHARACTERIZED PROTEIN YJGR-RELATED"/>
    <property type="match status" value="1"/>
</dbReference>
<feature type="compositionally biased region" description="Polar residues" evidence="1">
    <location>
        <begin position="298"/>
        <end position="309"/>
    </location>
</feature>
<dbReference type="PANTHER" id="PTHR30121:SF6">
    <property type="entry name" value="SLR6007 PROTEIN"/>
    <property type="match status" value="1"/>
</dbReference>
<dbReference type="SUPFAM" id="SSF52540">
    <property type="entry name" value="P-loop containing nucleoside triphosphate hydrolases"/>
    <property type="match status" value="1"/>
</dbReference>
<sequence>MTIYLPHAIRGNIALINGTPHWFGKMTSRTYSSLGIDGQEHFLDRGTKYFQTAQTNNHVSYIWMLRKNYDWADEFAKVVRSSPEKHRESLRKSSEAWIQKIYEEDGQSQYEYLVAGEIPTYKKGWGMLRHLLTRRTPIQLPDVLGGSLSDRKFFQHLNTFRRKTAQYGVKPITEIDICRFYMQHNHRGLPMPNLEKFIQRGKILKGDLAWLQPNRVTPITSKDGQFGPHVRLTSAHGVRYVSFMTVSLQPMKVLYPGMDLFHSIQGTGLPVEAFARILYKGPKDAKAFAEDQRKAAESNAQHSAQISQDSQHDYESIQSANAQESEAHDRNFGMNYVRIVFAMTATNPAELDDYCDAFMDWLSDVKGIKADRFAGDQGEYYDCWMPAPHWSAIGYQHEMFPDRTAAYLTPGAADALGDPTGMPVGFLESNGSVVRIDFPRGAEINQGSNMIIVGPIGAGKTHLASEIIENTRRTAPSRGLIADQKNEHRKWAEEKFGLSENQYYSIDGYMNPGVFDPFHLIQRVDDEYLSEEYSVEDYRLRRQETLAYQLIETIQGVSDIDPMRFKWENAVKQAIRRTIDNGDASMAGVLEQLLKVEEPEIRDFAESLEGKSHSPKGRLIFGRPQPGKEIRFPEEGIIVLGINAKLDLPRQGQKPVNDEQRMSLAVLAGFNTLTEQFLLEGKEMGVFSWLFQDDAKHFNNNEMMEEISDHIFRLGRSKFCGVIMATQNPSDPPRALIQNTSVYICMGARTEKEANIAMEDLGVDLSNEEIRLQLRELGREQAEEGQDPEELQDREFSRGYLRDLSGRAGLVRFVTPEKHRREFLKTSQQRKTEEVIIEEEASNDSRKVV</sequence>
<proteinExistence type="predicted"/>
<reference evidence="3" key="1">
    <citation type="journal article" date="2019" name="Int. J. Syst. Evol. Microbiol.">
        <title>The Global Catalogue of Microorganisms (GCM) 10K type strain sequencing project: providing services to taxonomists for standard genome sequencing and annotation.</title>
        <authorList>
            <consortium name="The Broad Institute Genomics Platform"/>
            <consortium name="The Broad Institute Genome Sequencing Center for Infectious Disease"/>
            <person name="Wu L."/>
            <person name="Ma J."/>
        </authorList>
    </citation>
    <scope>NUCLEOTIDE SEQUENCE [LARGE SCALE GENOMIC DNA]</scope>
    <source>
        <strain evidence="3">S1</strain>
    </source>
</reference>
<evidence type="ECO:0000256" key="1">
    <source>
        <dbReference type="SAM" id="MobiDB-lite"/>
    </source>
</evidence>
<protein>
    <submittedName>
        <fullName evidence="2">ATP-binding protein</fullName>
    </submittedName>
</protein>
<dbReference type="InterPro" id="IPR027417">
    <property type="entry name" value="P-loop_NTPase"/>
</dbReference>
<feature type="compositionally biased region" description="Basic and acidic residues" evidence="1">
    <location>
        <begin position="824"/>
        <end position="834"/>
    </location>
</feature>
<dbReference type="RefSeq" id="WP_380167403.1">
    <property type="nucleotide sequence ID" value="NZ_JBHTNU010000025.1"/>
</dbReference>
<keyword evidence="2" id="KW-0067">ATP-binding</keyword>
<keyword evidence="2" id="KW-0547">Nucleotide-binding</keyword>
<dbReference type="Gene3D" id="3.40.50.300">
    <property type="entry name" value="P-loop containing nucleotide triphosphate hydrolases"/>
    <property type="match status" value="2"/>
</dbReference>
<organism evidence="2 3">
    <name type="scientific">Kroppenstedtia sanguinis</name>
    <dbReference type="NCBI Taxonomy" id="1380684"/>
    <lineage>
        <taxon>Bacteria</taxon>
        <taxon>Bacillati</taxon>
        <taxon>Bacillota</taxon>
        <taxon>Bacilli</taxon>
        <taxon>Bacillales</taxon>
        <taxon>Thermoactinomycetaceae</taxon>
        <taxon>Kroppenstedtia</taxon>
    </lineage>
</organism>
<feature type="region of interest" description="Disordered" evidence="1">
    <location>
        <begin position="824"/>
        <end position="849"/>
    </location>
</feature>
<dbReference type="Pfam" id="PF12846">
    <property type="entry name" value="AAA_10"/>
    <property type="match status" value="1"/>
</dbReference>
<evidence type="ECO:0000313" key="3">
    <source>
        <dbReference type="Proteomes" id="UP001597282"/>
    </source>
</evidence>
<evidence type="ECO:0000313" key="2">
    <source>
        <dbReference type="EMBL" id="MFD1428469.1"/>
    </source>
</evidence>
<keyword evidence="3" id="KW-1185">Reference proteome</keyword>
<dbReference type="EMBL" id="JBHTNU010000025">
    <property type="protein sequence ID" value="MFD1428469.1"/>
    <property type="molecule type" value="Genomic_DNA"/>
</dbReference>
<name>A0ABW4CER8_9BACL</name>
<comment type="caution">
    <text evidence="2">The sequence shown here is derived from an EMBL/GenBank/DDBJ whole genome shotgun (WGS) entry which is preliminary data.</text>
</comment>
<accession>A0ABW4CER8</accession>
<dbReference type="GO" id="GO:0005524">
    <property type="term" value="F:ATP binding"/>
    <property type="evidence" value="ECO:0007669"/>
    <property type="project" value="UniProtKB-KW"/>
</dbReference>
<feature type="region of interest" description="Disordered" evidence="1">
    <location>
        <begin position="292"/>
        <end position="326"/>
    </location>
</feature>
<dbReference type="InterPro" id="IPR051162">
    <property type="entry name" value="T4SS_component"/>
</dbReference>
<gene>
    <name evidence="2" type="ORF">ACFQ4Y_16335</name>
</gene>